<dbReference type="AlphaFoldDB" id="A0A2J7RLB1"/>
<evidence type="ECO:0000256" key="1">
    <source>
        <dbReference type="SAM" id="MobiDB-lite"/>
    </source>
</evidence>
<dbReference type="SUPFAM" id="SSF54695">
    <property type="entry name" value="POZ domain"/>
    <property type="match status" value="1"/>
</dbReference>
<dbReference type="EMBL" id="NEVH01002692">
    <property type="protein sequence ID" value="PNF41620.1"/>
    <property type="molecule type" value="Genomic_DNA"/>
</dbReference>
<comment type="caution">
    <text evidence="3">The sequence shown here is derived from an EMBL/GenBank/DDBJ whole genome shotgun (WGS) entry which is preliminary data.</text>
</comment>
<keyword evidence="4" id="KW-1185">Reference proteome</keyword>
<name>A0A2J7RLB1_9NEOP</name>
<accession>A0A2J7RLB1</accession>
<dbReference type="Pfam" id="PF00651">
    <property type="entry name" value="BTB"/>
    <property type="match status" value="1"/>
</dbReference>
<dbReference type="Proteomes" id="UP000235965">
    <property type="component" value="Unassembled WGS sequence"/>
</dbReference>
<dbReference type="InterPro" id="IPR000210">
    <property type="entry name" value="BTB/POZ_dom"/>
</dbReference>
<dbReference type="InParanoid" id="A0A2J7RLB1"/>
<reference evidence="3 4" key="1">
    <citation type="submission" date="2017-12" db="EMBL/GenBank/DDBJ databases">
        <title>Hemimetabolous genomes reveal molecular basis of termite eusociality.</title>
        <authorList>
            <person name="Harrison M.C."/>
            <person name="Jongepier E."/>
            <person name="Robertson H.M."/>
            <person name="Arning N."/>
            <person name="Bitard-Feildel T."/>
            <person name="Chao H."/>
            <person name="Childers C.P."/>
            <person name="Dinh H."/>
            <person name="Doddapaneni H."/>
            <person name="Dugan S."/>
            <person name="Gowin J."/>
            <person name="Greiner C."/>
            <person name="Han Y."/>
            <person name="Hu H."/>
            <person name="Hughes D.S.T."/>
            <person name="Huylmans A.-K."/>
            <person name="Kemena C."/>
            <person name="Kremer L.P.M."/>
            <person name="Lee S.L."/>
            <person name="Lopez-Ezquerra A."/>
            <person name="Mallet L."/>
            <person name="Monroy-Kuhn J.M."/>
            <person name="Moser A."/>
            <person name="Murali S.C."/>
            <person name="Muzny D.M."/>
            <person name="Otani S."/>
            <person name="Piulachs M.-D."/>
            <person name="Poelchau M."/>
            <person name="Qu J."/>
            <person name="Schaub F."/>
            <person name="Wada-Katsumata A."/>
            <person name="Worley K.C."/>
            <person name="Xie Q."/>
            <person name="Ylla G."/>
            <person name="Poulsen M."/>
            <person name="Gibbs R.A."/>
            <person name="Schal C."/>
            <person name="Richards S."/>
            <person name="Belles X."/>
            <person name="Korb J."/>
            <person name="Bornberg-Bauer E."/>
        </authorList>
    </citation>
    <scope>NUCLEOTIDE SEQUENCE [LARGE SCALE GENOMIC DNA]</scope>
    <source>
        <tissue evidence="3">Whole body</tissue>
    </source>
</reference>
<gene>
    <name evidence="3" type="ORF">B7P43_G10455</name>
</gene>
<feature type="region of interest" description="Disordered" evidence="1">
    <location>
        <begin position="127"/>
        <end position="149"/>
    </location>
</feature>
<evidence type="ECO:0000313" key="3">
    <source>
        <dbReference type="EMBL" id="PNF41620.1"/>
    </source>
</evidence>
<evidence type="ECO:0000313" key="4">
    <source>
        <dbReference type="Proteomes" id="UP000235965"/>
    </source>
</evidence>
<feature type="domain" description="BTB" evidence="2">
    <location>
        <begin position="1"/>
        <end position="40"/>
    </location>
</feature>
<evidence type="ECO:0000259" key="2">
    <source>
        <dbReference type="PROSITE" id="PS50097"/>
    </source>
</evidence>
<dbReference type="PROSITE" id="PS50097">
    <property type="entry name" value="BTB"/>
    <property type="match status" value="1"/>
</dbReference>
<dbReference type="InterPro" id="IPR011333">
    <property type="entry name" value="SKP1/BTB/POZ_sf"/>
</dbReference>
<organism evidence="3 4">
    <name type="scientific">Cryptotermes secundus</name>
    <dbReference type="NCBI Taxonomy" id="105785"/>
    <lineage>
        <taxon>Eukaryota</taxon>
        <taxon>Metazoa</taxon>
        <taxon>Ecdysozoa</taxon>
        <taxon>Arthropoda</taxon>
        <taxon>Hexapoda</taxon>
        <taxon>Insecta</taxon>
        <taxon>Pterygota</taxon>
        <taxon>Neoptera</taxon>
        <taxon>Polyneoptera</taxon>
        <taxon>Dictyoptera</taxon>
        <taxon>Blattodea</taxon>
        <taxon>Blattoidea</taxon>
        <taxon>Termitoidae</taxon>
        <taxon>Kalotermitidae</taxon>
        <taxon>Cryptotermitinae</taxon>
        <taxon>Cryptotermes</taxon>
    </lineage>
</organism>
<sequence>MFSERNGNEDMITITVPDVDYNVLKLLLNFLYEGTMKLSESEFVEFKAIHKMLGIRFPGAVIIERRVQKLPQKQPPPLVKLSNTIHSALQRKECPRDSDEVVKKETETAGIESDNCALENNARLLTNPVDDLLTPDRRSGDPDDDPLNVPDVYFAVTTIGK</sequence>
<dbReference type="Gene3D" id="3.30.710.10">
    <property type="entry name" value="Potassium Channel Kv1.1, Chain A"/>
    <property type="match status" value="1"/>
</dbReference>
<proteinExistence type="predicted"/>
<protein>
    <recommendedName>
        <fullName evidence="2">BTB domain-containing protein</fullName>
    </recommendedName>
</protein>